<dbReference type="InterPro" id="IPR012337">
    <property type="entry name" value="RNaseH-like_sf"/>
</dbReference>
<evidence type="ECO:0008006" key="3">
    <source>
        <dbReference type="Google" id="ProtNLM"/>
    </source>
</evidence>
<dbReference type="Proteomes" id="UP000289886">
    <property type="component" value="Unassembled WGS sequence"/>
</dbReference>
<reference evidence="1 2" key="1">
    <citation type="submission" date="2019-01" db="EMBL/GenBank/DDBJ databases">
        <title>Draft Genome and Complete Hox-Cluster Characterization of the Sterlet Sturgeon (Acipenser ruthenus).</title>
        <authorList>
            <person name="Wei Q."/>
        </authorList>
    </citation>
    <scope>NUCLEOTIDE SEQUENCE [LARGE SCALE GENOMIC DNA]</scope>
    <source>
        <strain evidence="1">WHYD16114868_AA</strain>
        <tissue evidence="1">Blood</tissue>
    </source>
</reference>
<dbReference type="SUPFAM" id="SSF53098">
    <property type="entry name" value="Ribonuclease H-like"/>
    <property type="match status" value="1"/>
</dbReference>
<keyword evidence="2" id="KW-1185">Reference proteome</keyword>
<evidence type="ECO:0000313" key="2">
    <source>
        <dbReference type="Proteomes" id="UP000289886"/>
    </source>
</evidence>
<accession>A0A444U0F9</accession>
<name>A0A444U0F9_ACIRT</name>
<dbReference type="EMBL" id="SCEB01215601">
    <property type="protein sequence ID" value="RXM28651.1"/>
    <property type="molecule type" value="Genomic_DNA"/>
</dbReference>
<evidence type="ECO:0000313" key="1">
    <source>
        <dbReference type="EMBL" id="RXM28651.1"/>
    </source>
</evidence>
<comment type="caution">
    <text evidence="1">The sequence shown here is derived from an EMBL/GenBank/DDBJ whole genome shotgun (WGS) entry which is preliminary data.</text>
</comment>
<proteinExistence type="predicted"/>
<dbReference type="AlphaFoldDB" id="A0A444U0F9"/>
<sequence>MYIMPTATVYLHYDFTSYADGLKDKKAVESVKEKCKGMLVQMAHQSRARLPANISILEKLDMLHPKEALSQLKISITTIAQEFQVVCQDIGETEKQWSNLTNKTWGKTGNESSLWFEVYEDRDAAGDSWFGHVAQLALTTLALPVSNAAVERTVSTVTIIKTKLRNRLQCKTLESLLQVKYCLEWRGQDCRSFHPTPQILQKFNSNMYNITKKQDCLEAPLWKPKPCPKETGSKLAILQPEGKYFTWLLNTDILIPP</sequence>
<organism evidence="1 2">
    <name type="scientific">Acipenser ruthenus</name>
    <name type="common">Sterlet sturgeon</name>
    <dbReference type="NCBI Taxonomy" id="7906"/>
    <lineage>
        <taxon>Eukaryota</taxon>
        <taxon>Metazoa</taxon>
        <taxon>Chordata</taxon>
        <taxon>Craniata</taxon>
        <taxon>Vertebrata</taxon>
        <taxon>Euteleostomi</taxon>
        <taxon>Actinopterygii</taxon>
        <taxon>Chondrostei</taxon>
        <taxon>Acipenseriformes</taxon>
        <taxon>Acipenseridae</taxon>
        <taxon>Acipenser</taxon>
    </lineage>
</organism>
<gene>
    <name evidence="1" type="ORF">EOD39_9537</name>
</gene>
<protein>
    <recommendedName>
        <fullName evidence="3">HAT C-terminal dimerisation domain-containing protein</fullName>
    </recommendedName>
</protein>